<name>A0A0D3JQS0_EMIH1</name>
<dbReference type="GO" id="GO:0003735">
    <property type="term" value="F:structural constituent of ribosome"/>
    <property type="evidence" value="ECO:0007669"/>
    <property type="project" value="InterPro"/>
</dbReference>
<evidence type="ECO:0000313" key="12">
    <source>
        <dbReference type="Proteomes" id="UP000013827"/>
    </source>
</evidence>
<feature type="transmembrane region" description="Helical" evidence="10">
    <location>
        <begin position="792"/>
        <end position="811"/>
    </location>
</feature>
<feature type="compositionally biased region" description="Low complexity" evidence="9">
    <location>
        <begin position="120"/>
        <end position="131"/>
    </location>
</feature>
<keyword evidence="4 10" id="KW-0812">Transmembrane</keyword>
<evidence type="ECO:0000313" key="11">
    <source>
        <dbReference type="EnsemblProtists" id="EOD25855"/>
    </source>
</evidence>
<feature type="transmembrane region" description="Helical" evidence="10">
    <location>
        <begin position="197"/>
        <end position="216"/>
    </location>
</feature>
<feature type="transmembrane region" description="Helical" evidence="10">
    <location>
        <begin position="158"/>
        <end position="177"/>
    </location>
</feature>
<evidence type="ECO:0000256" key="1">
    <source>
        <dbReference type="ARBA" id="ARBA00004141"/>
    </source>
</evidence>
<evidence type="ECO:0000256" key="4">
    <source>
        <dbReference type="ARBA" id="ARBA00022692"/>
    </source>
</evidence>
<feature type="compositionally biased region" description="Gly residues" evidence="9">
    <location>
        <begin position="468"/>
        <end position="477"/>
    </location>
</feature>
<dbReference type="SUPFAM" id="SSF52166">
    <property type="entry name" value="Ribosomal protein L4"/>
    <property type="match status" value="1"/>
</dbReference>
<feature type="compositionally biased region" description="Low complexity" evidence="9">
    <location>
        <begin position="524"/>
        <end position="539"/>
    </location>
</feature>
<dbReference type="GO" id="GO:0022857">
    <property type="term" value="F:transmembrane transporter activity"/>
    <property type="evidence" value="ECO:0007669"/>
    <property type="project" value="InterPro"/>
</dbReference>
<reference evidence="11" key="2">
    <citation type="submission" date="2024-10" db="UniProtKB">
        <authorList>
            <consortium name="EnsemblProtists"/>
        </authorList>
    </citation>
    <scope>IDENTIFICATION</scope>
</reference>
<accession>A0A0D3JQS0</accession>
<feature type="transmembrane region" description="Helical" evidence="10">
    <location>
        <begin position="252"/>
        <end position="274"/>
    </location>
</feature>
<sequence>MSLPRRVVDAGTKVALSDKLRRSALLLVGRLALDEPKTSALLERLQRLGLSLPHTRAGGGHKAAARLAARNIPGVSMCLAKDVSVLKLVSHSVLLLSLDGLRDLESRLGGPAPFPRRTWPPSAASTSAASAPTPPKHLQSTSVLDVDAALDAIGCGSFHFWTVTAISLFVVAQSIQTNLLAFLPPCAGAAFGVDPDAAALIASASFGASCITTPLFGACADAFGRRTATLLAICIMSVGGLASTAAPTFGTLVLLQALVGVGLSGATCPFELLAELSPSAARGRTLNSVAWAWASGTLLTVLLAWVVLSVTAEDDEADAGGGKGGHPLPVPWRRLVLVTSMPVVLAACVLPCVTESPSWLLAHGRRSKAKRVLRHMDSVNRGGALHHLKKLLAPRHKKPAAATAAARLSGSGSGSSEANLHLLRSATAPRHSPTKGGNGGGRGGPRAYTPFAEPSACTPADGGADAESGGGGKGSGGAAAAAAAGDLSEPLLPVEEGRAGAGTRPAAVAPRVTPLSAEQIGTESRAAGGSSADGVGSRSLEGAPTPVEWTSQRVVPISKDTRLSRAAIKTFVGEQVKRPHTTGGGVLTSSSICGVRRQTLNHWLCNLVGGFGWSGVFLMNALATRSSANECSFDYAQQALICSMELPGTLLVQPAVDSSRCHMAVDTPRGPLGLLGGRRGVQVVSMAFAGVSLLAGAPLAAGSTGVLLSNMLARSCVTGAPSAQPHRWRERDRIARRVSRGAIGANSAMCIAGPELYPTESRGLGASIARLCFLLGSVPAASWVYADRPMAVIASGVAVANLLGAVLAATLPETAGVLLAGTA</sequence>
<keyword evidence="8" id="KW-0687">Ribonucleoprotein</keyword>
<dbReference type="Gene3D" id="3.40.1370.10">
    <property type="match status" value="1"/>
</dbReference>
<feature type="compositionally biased region" description="Low complexity" evidence="9">
    <location>
        <begin position="400"/>
        <end position="418"/>
    </location>
</feature>
<dbReference type="KEGG" id="ehx:EMIHUDRAFT_463437"/>
<reference evidence="12" key="1">
    <citation type="journal article" date="2013" name="Nature">
        <title>Pan genome of the phytoplankton Emiliania underpins its global distribution.</title>
        <authorList>
            <person name="Read B.A."/>
            <person name="Kegel J."/>
            <person name="Klute M.J."/>
            <person name="Kuo A."/>
            <person name="Lefebvre S.C."/>
            <person name="Maumus F."/>
            <person name="Mayer C."/>
            <person name="Miller J."/>
            <person name="Monier A."/>
            <person name="Salamov A."/>
            <person name="Young J."/>
            <person name="Aguilar M."/>
            <person name="Claverie J.M."/>
            <person name="Frickenhaus S."/>
            <person name="Gonzalez K."/>
            <person name="Herman E.K."/>
            <person name="Lin Y.C."/>
            <person name="Napier J."/>
            <person name="Ogata H."/>
            <person name="Sarno A.F."/>
            <person name="Shmutz J."/>
            <person name="Schroeder D."/>
            <person name="de Vargas C."/>
            <person name="Verret F."/>
            <person name="von Dassow P."/>
            <person name="Valentin K."/>
            <person name="Van de Peer Y."/>
            <person name="Wheeler G."/>
            <person name="Dacks J.B."/>
            <person name="Delwiche C.F."/>
            <person name="Dyhrman S.T."/>
            <person name="Glockner G."/>
            <person name="John U."/>
            <person name="Richards T."/>
            <person name="Worden A.Z."/>
            <person name="Zhang X."/>
            <person name="Grigoriev I.V."/>
            <person name="Allen A.E."/>
            <person name="Bidle K."/>
            <person name="Borodovsky M."/>
            <person name="Bowler C."/>
            <person name="Brownlee C."/>
            <person name="Cock J.M."/>
            <person name="Elias M."/>
            <person name="Gladyshev V.N."/>
            <person name="Groth M."/>
            <person name="Guda C."/>
            <person name="Hadaegh A."/>
            <person name="Iglesias-Rodriguez M.D."/>
            <person name="Jenkins J."/>
            <person name="Jones B.M."/>
            <person name="Lawson T."/>
            <person name="Leese F."/>
            <person name="Lindquist E."/>
            <person name="Lobanov A."/>
            <person name="Lomsadze A."/>
            <person name="Malik S.B."/>
            <person name="Marsh M.E."/>
            <person name="Mackinder L."/>
            <person name="Mock T."/>
            <person name="Mueller-Roeber B."/>
            <person name="Pagarete A."/>
            <person name="Parker M."/>
            <person name="Probert I."/>
            <person name="Quesneville H."/>
            <person name="Raines C."/>
            <person name="Rensing S.A."/>
            <person name="Riano-Pachon D.M."/>
            <person name="Richier S."/>
            <person name="Rokitta S."/>
            <person name="Shiraiwa Y."/>
            <person name="Soanes D.M."/>
            <person name="van der Giezen M."/>
            <person name="Wahlund T.M."/>
            <person name="Williams B."/>
            <person name="Wilson W."/>
            <person name="Wolfe G."/>
            <person name="Wurch L.L."/>
        </authorList>
    </citation>
    <scope>NUCLEOTIDE SEQUENCE</scope>
</reference>
<proteinExistence type="inferred from homology"/>
<feature type="transmembrane region" description="Helical" evidence="10">
    <location>
        <begin position="228"/>
        <end position="246"/>
    </location>
</feature>
<keyword evidence="5" id="KW-0689">Ribosomal protein</keyword>
<dbReference type="HOGENOM" id="CLU_392039_0_0_1"/>
<evidence type="ECO:0000256" key="8">
    <source>
        <dbReference type="ARBA" id="ARBA00023274"/>
    </source>
</evidence>
<dbReference type="InterPro" id="IPR002136">
    <property type="entry name" value="Ribosomal_uL4"/>
</dbReference>
<dbReference type="InterPro" id="IPR036259">
    <property type="entry name" value="MFS_trans_sf"/>
</dbReference>
<dbReference type="PANTHER" id="PTHR23511:SF34">
    <property type="entry name" value="SYNAPTIC VESICLE GLYCOPROTEIN 2"/>
    <property type="match status" value="1"/>
</dbReference>
<dbReference type="PaxDb" id="2903-EOD25855"/>
<dbReference type="GeneID" id="17271401"/>
<evidence type="ECO:0000256" key="5">
    <source>
        <dbReference type="ARBA" id="ARBA00022980"/>
    </source>
</evidence>
<evidence type="ECO:0000256" key="3">
    <source>
        <dbReference type="ARBA" id="ARBA00022448"/>
    </source>
</evidence>
<evidence type="ECO:0000256" key="10">
    <source>
        <dbReference type="SAM" id="Phobius"/>
    </source>
</evidence>
<dbReference type="Gene3D" id="1.20.1250.20">
    <property type="entry name" value="MFS general substrate transporter like domains"/>
    <property type="match status" value="1"/>
</dbReference>
<dbReference type="Proteomes" id="UP000013827">
    <property type="component" value="Unassembled WGS sequence"/>
</dbReference>
<protein>
    <recommendedName>
        <fullName evidence="13">Major facilitator superfamily (MFS) profile domain-containing protein</fullName>
    </recommendedName>
</protein>
<comment type="subcellular location">
    <subcellularLocation>
        <location evidence="1">Membrane</location>
        <topology evidence="1">Multi-pass membrane protein</topology>
    </subcellularLocation>
</comment>
<feature type="transmembrane region" description="Helical" evidence="10">
    <location>
        <begin position="335"/>
        <end position="361"/>
    </location>
</feature>
<dbReference type="EnsemblProtists" id="EOD25855">
    <property type="protein sequence ID" value="EOD25855"/>
    <property type="gene ID" value="EMIHUDRAFT_463437"/>
</dbReference>
<dbReference type="Pfam" id="PF00573">
    <property type="entry name" value="Ribosomal_L4"/>
    <property type="match status" value="1"/>
</dbReference>
<keyword evidence="12" id="KW-1185">Reference proteome</keyword>
<feature type="transmembrane region" description="Helical" evidence="10">
    <location>
        <begin position="286"/>
        <end position="308"/>
    </location>
</feature>
<feature type="transmembrane region" description="Helical" evidence="10">
    <location>
        <begin position="683"/>
        <end position="701"/>
    </location>
</feature>
<evidence type="ECO:0000256" key="9">
    <source>
        <dbReference type="SAM" id="MobiDB-lite"/>
    </source>
</evidence>
<keyword evidence="7 10" id="KW-0472">Membrane</keyword>
<dbReference type="GO" id="GO:0016020">
    <property type="term" value="C:membrane"/>
    <property type="evidence" value="ECO:0007669"/>
    <property type="project" value="UniProtKB-SubCell"/>
</dbReference>
<dbReference type="AlphaFoldDB" id="A0A0D3JQS0"/>
<evidence type="ECO:0008006" key="13">
    <source>
        <dbReference type="Google" id="ProtNLM"/>
    </source>
</evidence>
<dbReference type="GO" id="GO:0006412">
    <property type="term" value="P:translation"/>
    <property type="evidence" value="ECO:0007669"/>
    <property type="project" value="InterPro"/>
</dbReference>
<dbReference type="SUPFAM" id="SSF103473">
    <property type="entry name" value="MFS general substrate transporter"/>
    <property type="match status" value="1"/>
</dbReference>
<keyword evidence="3" id="KW-0813">Transport</keyword>
<dbReference type="eggNOG" id="KOG0255">
    <property type="taxonomic scope" value="Eukaryota"/>
</dbReference>
<feature type="region of interest" description="Disordered" evidence="9">
    <location>
        <begin position="395"/>
        <end position="481"/>
    </location>
</feature>
<dbReference type="GO" id="GO:0005840">
    <property type="term" value="C:ribosome"/>
    <property type="evidence" value="ECO:0007669"/>
    <property type="project" value="UniProtKB-KW"/>
</dbReference>
<feature type="region of interest" description="Disordered" evidence="9">
    <location>
        <begin position="112"/>
        <end position="136"/>
    </location>
</feature>
<dbReference type="GO" id="GO:1990904">
    <property type="term" value="C:ribonucleoprotein complex"/>
    <property type="evidence" value="ECO:0007669"/>
    <property type="project" value="UniProtKB-KW"/>
</dbReference>
<evidence type="ECO:0000256" key="6">
    <source>
        <dbReference type="ARBA" id="ARBA00022989"/>
    </source>
</evidence>
<evidence type="ECO:0000256" key="2">
    <source>
        <dbReference type="ARBA" id="ARBA00010528"/>
    </source>
</evidence>
<dbReference type="Pfam" id="PF00083">
    <property type="entry name" value="Sugar_tr"/>
    <property type="match status" value="1"/>
</dbReference>
<keyword evidence="6 10" id="KW-1133">Transmembrane helix</keyword>
<dbReference type="InterPro" id="IPR005828">
    <property type="entry name" value="MFS_sugar_transport-like"/>
</dbReference>
<organism evidence="11 12">
    <name type="scientific">Emiliania huxleyi (strain CCMP1516)</name>
    <dbReference type="NCBI Taxonomy" id="280463"/>
    <lineage>
        <taxon>Eukaryota</taxon>
        <taxon>Haptista</taxon>
        <taxon>Haptophyta</taxon>
        <taxon>Prymnesiophyceae</taxon>
        <taxon>Isochrysidales</taxon>
        <taxon>Noelaerhabdaceae</taxon>
        <taxon>Emiliania</taxon>
    </lineage>
</organism>
<dbReference type="RefSeq" id="XP_005778284.1">
    <property type="nucleotide sequence ID" value="XM_005778227.1"/>
</dbReference>
<comment type="similarity">
    <text evidence="2">Belongs to the universal ribosomal protein uL4 family.</text>
</comment>
<feature type="region of interest" description="Disordered" evidence="9">
    <location>
        <begin position="519"/>
        <end position="544"/>
    </location>
</feature>
<dbReference type="InterPro" id="IPR023574">
    <property type="entry name" value="Ribosomal_uL4_dom_sf"/>
</dbReference>
<evidence type="ECO:0000256" key="7">
    <source>
        <dbReference type="ARBA" id="ARBA00023136"/>
    </source>
</evidence>
<dbReference type="PANTHER" id="PTHR23511">
    <property type="entry name" value="SYNAPTIC VESICLE GLYCOPROTEIN 2"/>
    <property type="match status" value="1"/>
</dbReference>